<dbReference type="Proteomes" id="UP001324380">
    <property type="component" value="Chromosome"/>
</dbReference>
<feature type="transmembrane region" description="Helical" evidence="1">
    <location>
        <begin position="64"/>
        <end position="83"/>
    </location>
</feature>
<keyword evidence="1" id="KW-1133">Transmembrane helix</keyword>
<reference evidence="2 3" key="1">
    <citation type="submission" date="2023-11" db="EMBL/GenBank/DDBJ databases">
        <title>Analysis of the Genomes of Mucilaginibacter gossypii cycad 4 and M. sabulilitoris SNA2: microbes with the potential for plant growth promotion.</title>
        <authorList>
            <person name="Hirsch A.M."/>
            <person name="Humm E."/>
            <person name="Rubbi M."/>
            <person name="Del Vecchio G."/>
            <person name="Ha S.M."/>
            <person name="Pellegrini M."/>
            <person name="Gunsalus R.P."/>
        </authorList>
    </citation>
    <scope>NUCLEOTIDE SEQUENCE [LARGE SCALE GENOMIC DNA]</scope>
    <source>
        <strain evidence="2 3">SNA2</strain>
    </source>
</reference>
<evidence type="ECO:0000256" key="1">
    <source>
        <dbReference type="SAM" id="Phobius"/>
    </source>
</evidence>
<feature type="transmembrane region" description="Helical" evidence="1">
    <location>
        <begin position="40"/>
        <end position="58"/>
    </location>
</feature>
<feature type="transmembrane region" description="Helical" evidence="1">
    <location>
        <begin position="134"/>
        <end position="155"/>
    </location>
</feature>
<keyword evidence="1" id="KW-0812">Transmembrane</keyword>
<evidence type="ECO:0000313" key="2">
    <source>
        <dbReference type="EMBL" id="WPU91902.1"/>
    </source>
</evidence>
<evidence type="ECO:0008006" key="4">
    <source>
        <dbReference type="Google" id="ProtNLM"/>
    </source>
</evidence>
<proteinExistence type="predicted"/>
<feature type="transmembrane region" description="Helical" evidence="1">
    <location>
        <begin position="6"/>
        <end position="28"/>
    </location>
</feature>
<protein>
    <recommendedName>
        <fullName evidence="4">DUF2306 domain-containing protein</fullName>
    </recommendedName>
</protein>
<gene>
    <name evidence="2" type="ORF">SNE25_21530</name>
</gene>
<name>A0ABZ0TG25_9SPHI</name>
<dbReference type="EMBL" id="CP139558">
    <property type="protein sequence ID" value="WPU91902.1"/>
    <property type="molecule type" value="Genomic_DNA"/>
</dbReference>
<keyword evidence="3" id="KW-1185">Reference proteome</keyword>
<evidence type="ECO:0000313" key="3">
    <source>
        <dbReference type="Proteomes" id="UP001324380"/>
    </source>
</evidence>
<dbReference type="RefSeq" id="WP_321561068.1">
    <property type="nucleotide sequence ID" value="NZ_CP139558.1"/>
</dbReference>
<sequence>MPNHLSILGIIHTIISVLAIMVAVVALFRYGKISPGNVPGKSYIILTIITCLTGFPIMRTGQPTAGHALGIIILVILPIAVYARSIRFFGKSADYVQIILMSLTLFFSMIPATVESLTRLPIAKPLAGGPDDPLVKMWLGIWFAVYLAGTTYQIIKLRNQRKAVGPSDGTVNLG</sequence>
<accession>A0ABZ0TG25</accession>
<organism evidence="2 3">
    <name type="scientific">Mucilaginibacter sabulilitoris</name>
    <dbReference type="NCBI Taxonomy" id="1173583"/>
    <lineage>
        <taxon>Bacteria</taxon>
        <taxon>Pseudomonadati</taxon>
        <taxon>Bacteroidota</taxon>
        <taxon>Sphingobacteriia</taxon>
        <taxon>Sphingobacteriales</taxon>
        <taxon>Sphingobacteriaceae</taxon>
        <taxon>Mucilaginibacter</taxon>
    </lineage>
</organism>
<feature type="transmembrane region" description="Helical" evidence="1">
    <location>
        <begin position="95"/>
        <end position="114"/>
    </location>
</feature>
<keyword evidence="1" id="KW-0472">Membrane</keyword>